<gene>
    <name evidence="1" type="ORF">PES01_07960</name>
</gene>
<dbReference type="RefSeq" id="WP_089347871.1">
    <property type="nucleotide sequence ID" value="NZ_BJUM01000006.1"/>
</dbReference>
<name>A0A510XTH9_9GAMM</name>
<keyword evidence="1" id="KW-0378">Hydrolase</keyword>
<proteinExistence type="predicted"/>
<accession>A0A510XTH9</accession>
<dbReference type="Proteomes" id="UP000321419">
    <property type="component" value="Unassembled WGS sequence"/>
</dbReference>
<comment type="caution">
    <text evidence="1">The sequence shown here is derived from an EMBL/GenBank/DDBJ whole genome shotgun (WGS) entry which is preliminary data.</text>
</comment>
<dbReference type="GO" id="GO:0016787">
    <property type="term" value="F:hydrolase activity"/>
    <property type="evidence" value="ECO:0007669"/>
    <property type="project" value="UniProtKB-KW"/>
</dbReference>
<dbReference type="EMBL" id="BJUM01000006">
    <property type="protein sequence ID" value="GEK53951.1"/>
    <property type="molecule type" value="Genomic_DNA"/>
</dbReference>
<evidence type="ECO:0000313" key="2">
    <source>
        <dbReference type="Proteomes" id="UP000321419"/>
    </source>
</evidence>
<evidence type="ECO:0000313" key="1">
    <source>
        <dbReference type="EMBL" id="GEK53951.1"/>
    </source>
</evidence>
<organism evidence="1 2">
    <name type="scientific">Pseudoalteromonas espejiana</name>
    <dbReference type="NCBI Taxonomy" id="28107"/>
    <lineage>
        <taxon>Bacteria</taxon>
        <taxon>Pseudomonadati</taxon>
        <taxon>Pseudomonadota</taxon>
        <taxon>Gammaproteobacteria</taxon>
        <taxon>Alteromonadales</taxon>
        <taxon>Pseudoalteromonadaceae</taxon>
        <taxon>Pseudoalteromonas</taxon>
    </lineage>
</organism>
<sequence length="181" mass="20373">MNYVIISDIFGLTSPLMNLSGLISSNTRVIDPYKGVMQPYDSEQYYYNKFKVGCGHDNYAANVLNVLNALTQPTTCIAFSAGASAVWRAQLLTGNPHLKKLFGFYPSQIRNNLATEAKKPCEFIFPESEVHFNLSEIIEKLTAKSNVNCIQTPFLHGFMNEYSENFNAQALNKYCNYIKSV</sequence>
<protein>
    <submittedName>
        <fullName evidence="1">Dienelactone hydrolase</fullName>
    </submittedName>
</protein>
<reference evidence="1 2" key="1">
    <citation type="submission" date="2019-07" db="EMBL/GenBank/DDBJ databases">
        <title>Whole genome shotgun sequence of Pseudoalteromonas espejiana NBRC 102222.</title>
        <authorList>
            <person name="Hosoyama A."/>
            <person name="Uohara A."/>
            <person name="Ohji S."/>
            <person name="Ichikawa N."/>
        </authorList>
    </citation>
    <scope>NUCLEOTIDE SEQUENCE [LARGE SCALE GENOMIC DNA]</scope>
    <source>
        <strain evidence="1 2">NBRC 102222</strain>
    </source>
</reference>
<dbReference type="AlphaFoldDB" id="A0A510XTH9"/>
<keyword evidence="2" id="KW-1185">Reference proteome</keyword>
<dbReference type="OrthoDB" id="8478808at2"/>